<accession>A0AAD7MQQ6</accession>
<dbReference type="SUPFAM" id="SSF52047">
    <property type="entry name" value="RNI-like"/>
    <property type="match status" value="1"/>
</dbReference>
<dbReference type="EMBL" id="JARKIB010000185">
    <property type="protein sequence ID" value="KAJ7726619.1"/>
    <property type="molecule type" value="Genomic_DNA"/>
</dbReference>
<sequence length="527" mass="58703">MSPFDMPILPTAEASAAQQRTSLVEIASTIDQCRKYLEQLEDMERGVKAALAAVKYPVLTLPNEITSRIFVGCLPNDGHVLPSPSAAPLLLAQICRHWRQVALSTCELWSSFHLPGSGDGSAFLLETWSTRAKGYLLSLTFSGRGHKLPQEYLRTISAQLQELKLLMLPGEQVRQLAHFPNLRYLELDSGGYCPPEANVLTEGDILHRLENSPCLQELLLPTLPVTAIPFIASLTSLEVFQATEVTTLLHVLTELPLLSNVIWSMKTTRDVASPAITLLQLRSLTLKQDNYDSEAISIITRALSLLTLPNLKRLCITEILDLDVLLSLVSRSACTLDYLDVNLAGCSPEQHLECLRACPCLTTLHLHLGMDGWDNNNLLTSLNSTLPTLLPQLRTMAISVLEHRIDYTLLIQMLRNVRLQSFRLEICKDYEQQCDYAFREPWPPWALEGEELAHIIAGGHNFSLECEDAPETLGRDMHLPPPTFVFLLSHLNVHAVYPSVQITIQTTQISAVTTIQATQISAERQLP</sequence>
<protein>
    <recommendedName>
        <fullName evidence="3">F-box domain-containing protein</fullName>
    </recommendedName>
</protein>
<name>A0AAD7MQQ6_9AGAR</name>
<reference evidence="1" key="1">
    <citation type="submission" date="2023-03" db="EMBL/GenBank/DDBJ databases">
        <title>Massive genome expansion in bonnet fungi (Mycena s.s.) driven by repeated elements and novel gene families across ecological guilds.</title>
        <authorList>
            <consortium name="Lawrence Berkeley National Laboratory"/>
            <person name="Harder C.B."/>
            <person name="Miyauchi S."/>
            <person name="Viragh M."/>
            <person name="Kuo A."/>
            <person name="Thoen E."/>
            <person name="Andreopoulos B."/>
            <person name="Lu D."/>
            <person name="Skrede I."/>
            <person name="Drula E."/>
            <person name="Henrissat B."/>
            <person name="Morin E."/>
            <person name="Kohler A."/>
            <person name="Barry K."/>
            <person name="LaButti K."/>
            <person name="Morin E."/>
            <person name="Salamov A."/>
            <person name="Lipzen A."/>
            <person name="Mereny Z."/>
            <person name="Hegedus B."/>
            <person name="Baldrian P."/>
            <person name="Stursova M."/>
            <person name="Weitz H."/>
            <person name="Taylor A."/>
            <person name="Grigoriev I.V."/>
            <person name="Nagy L.G."/>
            <person name="Martin F."/>
            <person name="Kauserud H."/>
        </authorList>
    </citation>
    <scope>NUCLEOTIDE SEQUENCE</scope>
    <source>
        <strain evidence="1">CBHHK182m</strain>
    </source>
</reference>
<evidence type="ECO:0000313" key="1">
    <source>
        <dbReference type="EMBL" id="KAJ7726619.1"/>
    </source>
</evidence>
<keyword evidence="2" id="KW-1185">Reference proteome</keyword>
<dbReference type="Proteomes" id="UP001215598">
    <property type="component" value="Unassembled WGS sequence"/>
</dbReference>
<dbReference type="AlphaFoldDB" id="A0AAD7MQQ6"/>
<proteinExistence type="predicted"/>
<comment type="caution">
    <text evidence="1">The sequence shown here is derived from an EMBL/GenBank/DDBJ whole genome shotgun (WGS) entry which is preliminary data.</text>
</comment>
<gene>
    <name evidence="1" type="ORF">B0H16DRAFT_1471284</name>
</gene>
<evidence type="ECO:0008006" key="3">
    <source>
        <dbReference type="Google" id="ProtNLM"/>
    </source>
</evidence>
<organism evidence="1 2">
    <name type="scientific">Mycena metata</name>
    <dbReference type="NCBI Taxonomy" id="1033252"/>
    <lineage>
        <taxon>Eukaryota</taxon>
        <taxon>Fungi</taxon>
        <taxon>Dikarya</taxon>
        <taxon>Basidiomycota</taxon>
        <taxon>Agaricomycotina</taxon>
        <taxon>Agaricomycetes</taxon>
        <taxon>Agaricomycetidae</taxon>
        <taxon>Agaricales</taxon>
        <taxon>Marasmiineae</taxon>
        <taxon>Mycenaceae</taxon>
        <taxon>Mycena</taxon>
    </lineage>
</organism>
<evidence type="ECO:0000313" key="2">
    <source>
        <dbReference type="Proteomes" id="UP001215598"/>
    </source>
</evidence>